<dbReference type="EMBL" id="CP013661">
    <property type="protein sequence ID" value="ALS80282.1"/>
    <property type="molecule type" value="Genomic_DNA"/>
</dbReference>
<dbReference type="InterPro" id="IPR014948">
    <property type="entry name" value="BrxA"/>
</dbReference>
<dbReference type="InterPro" id="IPR023137">
    <property type="entry name" value="BrxA_sf"/>
</dbReference>
<evidence type="ECO:0000313" key="2">
    <source>
        <dbReference type="Proteomes" id="UP000065533"/>
    </source>
</evidence>
<dbReference type="Pfam" id="PF08849">
    <property type="entry name" value="BrxA"/>
    <property type="match status" value="1"/>
</dbReference>
<keyword evidence="2" id="KW-1185">Reference proteome</keyword>
<dbReference type="Gene3D" id="1.10.3540.10">
    <property type="entry name" value="uncharacterized protein from magnetospirillum magneticum domain"/>
    <property type="match status" value="1"/>
</dbReference>
<sequence>METRLEYTSALTGAAFMFYEFKQVVILKEQGLSDKEIRAKVITENIFQHEKISSLKRGLPYILRRVNVLDEKLRSMVIEEGTEIGKIINLYAIMKTNRLFFEFMEEVIYEKLQSNNYILEKKDLNMYFTAKAEQNESIASWTEATIKKLKHVHSKILIDAGMLKDMKSGELNRIIIDDEIKSHLIEICDSKYLQAMGE</sequence>
<organism evidence="1 2">
    <name type="scientific">Planococcus kocurii</name>
    <dbReference type="NCBI Taxonomy" id="1374"/>
    <lineage>
        <taxon>Bacteria</taxon>
        <taxon>Bacillati</taxon>
        <taxon>Bacillota</taxon>
        <taxon>Bacilli</taxon>
        <taxon>Bacillales</taxon>
        <taxon>Caryophanaceae</taxon>
        <taxon>Planococcus</taxon>
    </lineage>
</organism>
<dbReference type="Proteomes" id="UP000065533">
    <property type="component" value="Chromosome"/>
</dbReference>
<evidence type="ECO:0000313" key="1">
    <source>
        <dbReference type="EMBL" id="ALS80282.1"/>
    </source>
</evidence>
<gene>
    <name evidence="1" type="ORF">AUO94_08065</name>
</gene>
<name>A0ABM5X0Y5_9BACL</name>
<protein>
    <recommendedName>
        <fullName evidence="3">DUF1819 family protein</fullName>
    </recommendedName>
</protein>
<proteinExistence type="predicted"/>
<evidence type="ECO:0008006" key="3">
    <source>
        <dbReference type="Google" id="ProtNLM"/>
    </source>
</evidence>
<accession>A0ABM5X0Y5</accession>
<reference evidence="1" key="1">
    <citation type="submission" date="2016-01" db="EMBL/GenBank/DDBJ databases">
        <title>Complete genome of Planococcus kocurri type strain.</title>
        <authorList>
            <person name="See-Too W.S."/>
        </authorList>
    </citation>
    <scope>NUCLEOTIDE SEQUENCE [LARGE SCALE GENOMIC DNA]</scope>
    <source>
        <strain evidence="1">ATCC 43650</strain>
    </source>
</reference>